<evidence type="ECO:0000256" key="1">
    <source>
        <dbReference type="SAM" id="Phobius"/>
    </source>
</evidence>
<dbReference type="OrthoDB" id="2989943at2"/>
<organism evidence="3 4">
    <name type="scientific">Sutcliffiella horikoshii</name>
    <dbReference type="NCBI Taxonomy" id="79883"/>
    <lineage>
        <taxon>Bacteria</taxon>
        <taxon>Bacillati</taxon>
        <taxon>Bacillota</taxon>
        <taxon>Bacilli</taxon>
        <taxon>Bacillales</taxon>
        <taxon>Bacillaceae</taxon>
        <taxon>Sutcliffiella</taxon>
    </lineage>
</organism>
<evidence type="ECO:0000259" key="2">
    <source>
        <dbReference type="Pfam" id="PF13038"/>
    </source>
</evidence>
<dbReference type="Proteomes" id="UP000324517">
    <property type="component" value="Unassembled WGS sequence"/>
</dbReference>
<feature type="transmembrane region" description="Helical" evidence="1">
    <location>
        <begin position="21"/>
        <end position="39"/>
    </location>
</feature>
<sequence length="137" mass="15831">MTKLYTSYVGGSMNISVRFSLVFFLILLLTTFGTCWIYYGGINLLTFINTSFTISSIFIFISLFTLVVQKGFFDGITYSFRRIFASTQPDKELEQDIRNEMRPPSELLQPLSTQHIFVASLLLFLCMLISLFMYYNS</sequence>
<feature type="transmembrane region" description="Helical" evidence="1">
    <location>
        <begin position="116"/>
        <end position="135"/>
    </location>
</feature>
<name>A0A5D4TEL3_9BACI</name>
<keyword evidence="1" id="KW-0472">Membrane</keyword>
<gene>
    <name evidence="3" type="ORF">FZC75_04935</name>
</gene>
<accession>A0A5D4TEL3</accession>
<evidence type="ECO:0000313" key="3">
    <source>
        <dbReference type="EMBL" id="TYS73679.1"/>
    </source>
</evidence>
<keyword evidence="1" id="KW-1133">Transmembrane helix</keyword>
<dbReference type="Pfam" id="PF13038">
    <property type="entry name" value="DUF3899"/>
    <property type="match status" value="1"/>
</dbReference>
<comment type="caution">
    <text evidence="3">The sequence shown here is derived from an EMBL/GenBank/DDBJ whole genome shotgun (WGS) entry which is preliminary data.</text>
</comment>
<dbReference type="AlphaFoldDB" id="A0A5D4TEL3"/>
<dbReference type="EMBL" id="VTET01000002">
    <property type="protein sequence ID" value="TYS73679.1"/>
    <property type="molecule type" value="Genomic_DNA"/>
</dbReference>
<protein>
    <submittedName>
        <fullName evidence="3">DUF3899 domain-containing protein</fullName>
    </submittedName>
</protein>
<evidence type="ECO:0000313" key="4">
    <source>
        <dbReference type="Proteomes" id="UP000324517"/>
    </source>
</evidence>
<proteinExistence type="predicted"/>
<feature type="domain" description="DUF3899" evidence="2">
    <location>
        <begin position="48"/>
        <end position="129"/>
    </location>
</feature>
<keyword evidence="1" id="KW-0812">Transmembrane</keyword>
<feature type="transmembrane region" description="Helical" evidence="1">
    <location>
        <begin position="45"/>
        <end position="68"/>
    </location>
</feature>
<dbReference type="InterPro" id="IPR025007">
    <property type="entry name" value="DUF3899"/>
</dbReference>
<reference evidence="3 4" key="1">
    <citation type="submission" date="2019-08" db="EMBL/GenBank/DDBJ databases">
        <title>Bacillus genomes from the desert of Cuatro Cienegas, Coahuila.</title>
        <authorList>
            <person name="Olmedo-Alvarez G."/>
        </authorList>
    </citation>
    <scope>NUCLEOTIDE SEQUENCE [LARGE SCALE GENOMIC DNA]</scope>
    <source>
        <strain evidence="3 4">CH98b_3T</strain>
    </source>
</reference>